<dbReference type="InterPro" id="IPR017956">
    <property type="entry name" value="AT_hook_DNA-bd_motif"/>
</dbReference>
<dbReference type="GO" id="GO:0005634">
    <property type="term" value="C:nucleus"/>
    <property type="evidence" value="ECO:0007669"/>
    <property type="project" value="UniProtKB-SubCell"/>
</dbReference>
<feature type="compositionally biased region" description="Gly residues" evidence="4">
    <location>
        <begin position="58"/>
        <end position="68"/>
    </location>
</feature>
<feature type="region of interest" description="Disordered" evidence="4">
    <location>
        <begin position="372"/>
        <end position="410"/>
    </location>
</feature>
<name>N1NJL5_ARADU</name>
<evidence type="ECO:0000313" key="5">
    <source>
        <dbReference type="EMBL" id="CCW28790.1"/>
    </source>
</evidence>
<dbReference type="InterPro" id="IPR015943">
    <property type="entry name" value="WD40/YVTN_repeat-like_dom_sf"/>
</dbReference>
<feature type="compositionally biased region" description="Basic residues" evidence="4">
    <location>
        <begin position="381"/>
        <end position="391"/>
    </location>
</feature>
<reference evidence="5" key="1">
    <citation type="journal article" date="2013" name="Ann. Bot.">
        <title>The repetitive component of the A genome of peanut (Arachis hypogaea) and its role in remodelling intergenic sequence space since its evolutionary divergence from the B genome.</title>
        <authorList>
            <person name="Bertioli D.J."/>
            <person name="Vidigal B."/>
            <person name="Nielen S."/>
            <person name="Ratnaparkhe M.B."/>
            <person name="Lee T.H."/>
            <person name="Leal-Bertioli S.C."/>
            <person name="Kim C."/>
            <person name="Guimaraes P.M."/>
            <person name="Seijo G."/>
            <person name="Schwarzacher T."/>
            <person name="Paterson A.H."/>
            <person name="Heslop-Harrison P."/>
            <person name="Araujo A.C."/>
        </authorList>
    </citation>
    <scope>NUCLEOTIDE SEQUENCE</scope>
</reference>
<dbReference type="InterPro" id="IPR036322">
    <property type="entry name" value="WD40_repeat_dom_sf"/>
</dbReference>
<dbReference type="PANTHER" id="PTHR15052">
    <property type="entry name" value="RNA POLYMERASE III TRANSCRIPTION INITIATION FACTOR COMPLEX SUBUNIT"/>
    <property type="match status" value="1"/>
</dbReference>
<evidence type="ECO:0000256" key="4">
    <source>
        <dbReference type="SAM" id="MobiDB-lite"/>
    </source>
</evidence>
<feature type="compositionally biased region" description="Polar residues" evidence="4">
    <location>
        <begin position="916"/>
        <end position="932"/>
    </location>
</feature>
<dbReference type="SMART" id="SM00320">
    <property type="entry name" value="WD40"/>
    <property type="match status" value="5"/>
</dbReference>
<dbReference type="PANTHER" id="PTHR15052:SF2">
    <property type="entry name" value="GENERAL TRANSCRIPTION FACTOR 3C POLYPEPTIDE 2"/>
    <property type="match status" value="1"/>
</dbReference>
<feature type="compositionally biased region" description="Polar residues" evidence="4">
    <location>
        <begin position="40"/>
        <end position="55"/>
    </location>
</feature>
<dbReference type="Gene3D" id="2.130.10.10">
    <property type="entry name" value="YVTN repeat-like/Quinoprotein amine dehydrogenase"/>
    <property type="match status" value="1"/>
</dbReference>
<dbReference type="AlphaFoldDB" id="N1NJL5"/>
<comment type="subcellular location">
    <subcellularLocation>
        <location evidence="1">Nucleus</location>
    </subcellularLocation>
</comment>
<dbReference type="PRINTS" id="PR00929">
    <property type="entry name" value="ATHOOK"/>
</dbReference>
<organism evidence="5">
    <name type="scientific">Arachis duranensis</name>
    <name type="common">Wild peanut</name>
    <dbReference type="NCBI Taxonomy" id="130453"/>
    <lineage>
        <taxon>Eukaryota</taxon>
        <taxon>Viridiplantae</taxon>
        <taxon>Streptophyta</taxon>
        <taxon>Embryophyta</taxon>
        <taxon>Tracheophyta</taxon>
        <taxon>Spermatophyta</taxon>
        <taxon>Magnoliopsida</taxon>
        <taxon>eudicotyledons</taxon>
        <taxon>Gunneridae</taxon>
        <taxon>Pentapetalae</taxon>
        <taxon>rosids</taxon>
        <taxon>fabids</taxon>
        <taxon>Fabales</taxon>
        <taxon>Fabaceae</taxon>
        <taxon>Papilionoideae</taxon>
        <taxon>50 kb inversion clade</taxon>
        <taxon>dalbergioids sensu lato</taxon>
        <taxon>Dalbergieae</taxon>
        <taxon>Pterocarpus clade</taxon>
        <taxon>Arachis</taxon>
    </lineage>
</organism>
<feature type="region of interest" description="Disordered" evidence="4">
    <location>
        <begin position="19"/>
        <end position="71"/>
    </location>
</feature>
<dbReference type="InterPro" id="IPR001680">
    <property type="entry name" value="WD40_rpt"/>
</dbReference>
<dbReference type="GO" id="GO:0003677">
    <property type="term" value="F:DNA binding"/>
    <property type="evidence" value="ECO:0007669"/>
    <property type="project" value="InterPro"/>
</dbReference>
<dbReference type="EMBL" id="HF937569">
    <property type="protein sequence ID" value="CCW28790.1"/>
    <property type="molecule type" value="Genomic_DNA"/>
</dbReference>
<dbReference type="GO" id="GO:0000127">
    <property type="term" value="C:transcription factor TFIIIC complex"/>
    <property type="evidence" value="ECO:0007669"/>
    <property type="project" value="TreeGrafter"/>
</dbReference>
<feature type="compositionally biased region" description="Polar residues" evidence="4">
    <location>
        <begin position="398"/>
        <end position="408"/>
    </location>
</feature>
<dbReference type="SMART" id="SM00384">
    <property type="entry name" value="AT_hook"/>
    <property type="match status" value="2"/>
</dbReference>
<keyword evidence="2" id="KW-0804">Transcription</keyword>
<feature type="region of interest" description="Disordered" evidence="4">
    <location>
        <begin position="896"/>
        <end position="937"/>
    </location>
</feature>
<keyword evidence="3" id="KW-0539">Nucleus</keyword>
<feature type="compositionally biased region" description="Basic residues" evidence="4">
    <location>
        <begin position="291"/>
        <end position="316"/>
    </location>
</feature>
<accession>N1NJL5</accession>
<reference evidence="5" key="2">
    <citation type="submission" date="2013-04" db="EMBL/GenBank/DDBJ databases">
        <authorList>
            <person name="Bertioli D."/>
        </authorList>
    </citation>
    <scope>NUCLEOTIDE SEQUENCE</scope>
</reference>
<evidence type="ECO:0000256" key="3">
    <source>
        <dbReference type="ARBA" id="ARBA00023242"/>
    </source>
</evidence>
<proteinExistence type="predicted"/>
<sequence>MEAEELCIAELFGLKGKKNTKKNMKTKPKKDGNVPEDSALANSASDSGATATAVSIDNGGGNDVGGGNDATNSSRIRVSSFDYSAENFFRYIDDIAALCGEDQNTHFDHSEVQRFSSSLTFLREWRDFRYPPKSIRFGYITERCQSSEEKDAGAITLPQFSSATVPQCDVQRKEHPVDTKLQESRCRDFVMCVGGPVWALDWCPQIDERPDCSAKCELQNAARKKSIDVFSLDYKHLYKIGTEEFVAVATHPPGSSYHKMGAPLTGRGVIQIWCLLNIREQDEEKCYSTNKGKKRPKKDKSTKVTRPRGRPRKNPKGKVIDNTNSETPQYVPALDVQFPERSSELPASDGVCWNDEEILPIIDMSRREHKIIEASSEKSAQIKRPRGRPKKSSKEATVCSSNSENQAVQAHAVQVPEDSAEINFSGAADGNRNESALQQCSVAKQKQTKKAASACNTVLETHVKSSRLKANHRDVGCNEDVALLTQVENDSSQPHGSSAMGNVVAPNSISGNVTMPKLVCCLAHNGKVAWDVKWQPPNMYDPVSKHRMGYLAVLLGNGSLEVWEVPLPRVLREIYKHRDGTDPRFIKLAPVFKCSMLKRGGKQRHASFFLFLCIPLTVEWSVMPPHDYLLVGCHDGMVALWKFSIKTSSKCDDTKPVLCFRGDAAPIRAVAWAPFEGDPESFNIIVTAGHEGLKFWDLRNPFRPLRSMQPVPRNIYSLDWLPKPSCIIMSFEDGTMKTISLVKVANEFPVNGKTYNGKRQPWLHTYSLSSSAIWNVQVSRNTGMVAYCGADGTVFRFQLTTKAVEIGDSHHTVPFFLCGSVTEEDSTLVINSSVSTGPFPLKRSIERVRYAQSFRDLLRKSATSEMAKTSNPDSQTLGLCGDDDLGMASECEEALSSVKQPKRRKLTGSDKKKSAESNSLVNKDDAPTSNLGDDTEKADFGHIPEVFPSKWVALHRVRWNMNKGSERWLCFGGAGGIVRCQEFVYTDIDRRWALKR</sequence>
<gene>
    <name evidence="5" type="ORF">ARAX_ADH123K13-001</name>
</gene>
<dbReference type="GO" id="GO:0006383">
    <property type="term" value="P:transcription by RNA polymerase III"/>
    <property type="evidence" value="ECO:0007669"/>
    <property type="project" value="TreeGrafter"/>
</dbReference>
<feature type="compositionally biased region" description="Basic residues" evidence="4">
    <location>
        <begin position="19"/>
        <end position="28"/>
    </location>
</feature>
<protein>
    <submittedName>
        <fullName evidence="5">Predicted WD40 domain containing protein</fullName>
    </submittedName>
</protein>
<feature type="region of interest" description="Disordered" evidence="4">
    <location>
        <begin position="286"/>
        <end position="330"/>
    </location>
</feature>
<evidence type="ECO:0000256" key="1">
    <source>
        <dbReference type="ARBA" id="ARBA00004123"/>
    </source>
</evidence>
<evidence type="ECO:0000256" key="2">
    <source>
        <dbReference type="ARBA" id="ARBA00023163"/>
    </source>
</evidence>
<dbReference type="InterPro" id="IPR052416">
    <property type="entry name" value="GTF3C_component"/>
</dbReference>
<dbReference type="SUPFAM" id="SSF50978">
    <property type="entry name" value="WD40 repeat-like"/>
    <property type="match status" value="1"/>
</dbReference>